<organism evidence="1 2">
    <name type="scientific">Steroidobacter agaridevorans</name>
    <dbReference type="NCBI Taxonomy" id="2695856"/>
    <lineage>
        <taxon>Bacteria</taxon>
        <taxon>Pseudomonadati</taxon>
        <taxon>Pseudomonadota</taxon>
        <taxon>Gammaproteobacteria</taxon>
        <taxon>Steroidobacterales</taxon>
        <taxon>Steroidobacteraceae</taxon>
        <taxon>Steroidobacter</taxon>
    </lineage>
</organism>
<accession>A0A829Y8E8</accession>
<gene>
    <name evidence="1" type="ORF">GCM10011487_15670</name>
</gene>
<keyword evidence="2" id="KW-1185">Reference proteome</keyword>
<dbReference type="RefSeq" id="WP_161811226.1">
    <property type="nucleotide sequence ID" value="NZ_BLJN01000001.1"/>
</dbReference>
<dbReference type="Proteomes" id="UP000445000">
    <property type="component" value="Unassembled WGS sequence"/>
</dbReference>
<protein>
    <submittedName>
        <fullName evidence="1">Uncharacterized protein</fullName>
    </submittedName>
</protein>
<evidence type="ECO:0000313" key="1">
    <source>
        <dbReference type="EMBL" id="GFE79567.1"/>
    </source>
</evidence>
<name>A0A829Y8E8_9GAMM</name>
<dbReference type="AlphaFoldDB" id="A0A829Y8E8"/>
<proteinExistence type="predicted"/>
<evidence type="ECO:0000313" key="2">
    <source>
        <dbReference type="Proteomes" id="UP000445000"/>
    </source>
</evidence>
<sequence length="120" mass="14082">MKYKHINSAIHNFGHSFTSLMNYVDDGYVIDELVDIHAKGYDIEVNWLTGTFKPEVLRSPRIKKSIGYWRDNLSKHLTKHGVGPEALTELLFVWPARERKQMRAVDNRGKSYRMYVNEIK</sequence>
<dbReference type="EMBL" id="BLJN01000001">
    <property type="protein sequence ID" value="GFE79567.1"/>
    <property type="molecule type" value="Genomic_DNA"/>
</dbReference>
<reference evidence="2" key="1">
    <citation type="submission" date="2020-01" db="EMBL/GenBank/DDBJ databases">
        <title>'Steroidobacter agaridevorans' sp. nov., agar-degrading bacteria isolated from rhizosphere soils.</title>
        <authorList>
            <person name="Ikenaga M."/>
            <person name="Kataoka M."/>
            <person name="Murouchi A."/>
            <person name="Katsuragi S."/>
            <person name="Sakai M."/>
        </authorList>
    </citation>
    <scope>NUCLEOTIDE SEQUENCE [LARGE SCALE GENOMIC DNA]</scope>
    <source>
        <strain evidence="2">YU21-B</strain>
    </source>
</reference>
<comment type="caution">
    <text evidence="1">The sequence shown here is derived from an EMBL/GenBank/DDBJ whole genome shotgun (WGS) entry which is preliminary data.</text>
</comment>